<keyword evidence="3" id="KW-1185">Reference proteome</keyword>
<organism evidence="2 3">
    <name type="scientific">Acidiferrimicrobium australe</name>
    <dbReference type="NCBI Taxonomy" id="2664430"/>
    <lineage>
        <taxon>Bacteria</taxon>
        <taxon>Bacillati</taxon>
        <taxon>Actinomycetota</taxon>
        <taxon>Acidimicrobiia</taxon>
        <taxon>Acidimicrobiales</taxon>
        <taxon>Acidimicrobiaceae</taxon>
        <taxon>Acidiferrimicrobium</taxon>
    </lineage>
</organism>
<dbReference type="EMBL" id="WJHE01000202">
    <property type="protein sequence ID" value="MST32061.1"/>
    <property type="molecule type" value="Genomic_DNA"/>
</dbReference>
<feature type="transmembrane region" description="Helical" evidence="1">
    <location>
        <begin position="66"/>
        <end position="89"/>
    </location>
</feature>
<evidence type="ECO:0000313" key="2">
    <source>
        <dbReference type="EMBL" id="MST32061.1"/>
    </source>
</evidence>
<sequence length="244" mass="25021">MNEHSRRAFPMRWVGLAVTLAIGACTLMPFCRVVAGVALVLCVPGASLAAAGGPPGGRLRVNLWAAGAVVVAVSVSVNAVVALAVGVAAGFQPTRVLIVVGGVSVAAQVVGLVTDRQRPPERRGGEGLPRAAWRPWAIACVLLSGAVAVSLVSAGALRQREAVVEVAARRSGDEVVVAVGSTSCTRGQTQRLTVAIGGRTSSWRVHASCARWAQVLVGRVHAGEQVRAVAEQRDRVPATVVLAG</sequence>
<evidence type="ECO:0000313" key="3">
    <source>
        <dbReference type="Proteomes" id="UP000437736"/>
    </source>
</evidence>
<evidence type="ECO:0008006" key="4">
    <source>
        <dbReference type="Google" id="ProtNLM"/>
    </source>
</evidence>
<accession>A0ABW9QRH3</accession>
<reference evidence="2 3" key="1">
    <citation type="submission" date="2019-11" db="EMBL/GenBank/DDBJ databases">
        <title>Acidiferrimicrobium australis gen. nov., sp. nov., an acidophilic and obligately heterotrophic, member of the Actinobacteria that catalyses dissimilatory oxido- reduction of iron isolated from metal-rich acidic water in Chile.</title>
        <authorList>
            <person name="Gonzalez D."/>
            <person name="Huber K."/>
            <person name="Hedrich S."/>
            <person name="Rojas-Villalobos C."/>
            <person name="Quatrini R."/>
            <person name="Dinamarca M.A."/>
            <person name="Schwarz A."/>
            <person name="Canales C."/>
            <person name="Nancucheo I."/>
        </authorList>
    </citation>
    <scope>NUCLEOTIDE SEQUENCE [LARGE SCALE GENOMIC DNA]</scope>
    <source>
        <strain evidence="2 3">USS-CCA1</strain>
    </source>
</reference>
<feature type="transmembrane region" description="Helical" evidence="1">
    <location>
        <begin position="133"/>
        <end position="152"/>
    </location>
</feature>
<comment type="caution">
    <text evidence="2">The sequence shown here is derived from an EMBL/GenBank/DDBJ whole genome shotgun (WGS) entry which is preliminary data.</text>
</comment>
<keyword evidence="1" id="KW-0812">Transmembrane</keyword>
<dbReference type="PROSITE" id="PS51257">
    <property type="entry name" value="PROKAR_LIPOPROTEIN"/>
    <property type="match status" value="1"/>
</dbReference>
<proteinExistence type="predicted"/>
<dbReference type="Proteomes" id="UP000437736">
    <property type="component" value="Unassembled WGS sequence"/>
</dbReference>
<protein>
    <recommendedName>
        <fullName evidence="4">DUF389 domain-containing protein</fullName>
    </recommendedName>
</protein>
<feature type="transmembrane region" description="Helical" evidence="1">
    <location>
        <begin position="96"/>
        <end position="113"/>
    </location>
</feature>
<keyword evidence="1" id="KW-0472">Membrane</keyword>
<keyword evidence="1" id="KW-1133">Transmembrane helix</keyword>
<evidence type="ECO:0000256" key="1">
    <source>
        <dbReference type="SAM" id="Phobius"/>
    </source>
</evidence>
<name>A0ABW9QRH3_9ACTN</name>
<gene>
    <name evidence="2" type="ORF">GHK86_04885</name>
</gene>